<dbReference type="PROSITE" id="PS50901">
    <property type="entry name" value="FTSK"/>
    <property type="match status" value="1"/>
</dbReference>
<dbReference type="Pfam" id="PF13491">
    <property type="entry name" value="FtsK_4TM"/>
    <property type="match status" value="1"/>
</dbReference>
<evidence type="ECO:0000256" key="16">
    <source>
        <dbReference type="PROSITE-ProRule" id="PRU00289"/>
    </source>
</evidence>
<name>A0ABW3WY00_9HYPH</name>
<evidence type="ECO:0000256" key="5">
    <source>
        <dbReference type="ARBA" id="ARBA00022618"/>
    </source>
</evidence>
<dbReference type="InterPro" id="IPR018541">
    <property type="entry name" value="Ftsk_gamma"/>
</dbReference>
<comment type="function">
    <text evidence="14">Essential cell division protein that coordinates cell division and chromosome segregation. The N-terminus is involved in assembly of the cell-division machinery. The C-terminus functions as a DNA motor that moves dsDNA in an ATP-dependent manner towards the dif recombination site, which is located within the replication terminus region. Translocation stops specifically at Xer-dif sites, where FtsK interacts with the Xer recombinase, allowing activation of chromosome unlinking by recombination. FtsK orienting polar sequences (KOPS) guide the direction of DNA translocation. FtsK can remove proteins from DNA as it translocates, but translocation stops specifically at XerCD-dif site, thereby preventing removal of XerC and XerD from dif.</text>
</comment>
<feature type="compositionally biased region" description="Low complexity" evidence="17">
    <location>
        <begin position="365"/>
        <end position="374"/>
    </location>
</feature>
<sequence>MRSLRRSASPYDTFVDSFRPFMAKRMTELGGLILFAGATALTVALATWSIDDPSINHATDHAAHNVLGTGGAVVSDLAMQLLGLGSLAFALPPAFWGIQLMRSRELPRGGLRLTLWIIGFFAASAVASALPPTARWPLPTGLGGVAGDALIHTARLIVGAVASPAASLVGFAFAAIAILCLTGACRAGAEPEEEAYDQPLPSASHQRPPSSARNDGRYEEDEPSLGIVSLGTLAHLLMGGRTAIARKIADWRTDRASAATDLAYAGASPALAARRAFSDGDDIPWSTHVPQDSAGHGRNTAGRGNTAGHGGHDPAPGRREPVFEPLSVAEPRPAPRRAPPEPILHDDEPDDGGEEFHAFDAPVEAVPAPRSRVTPPAPSPAPAPARRAPIPQNYGSESYAHPALELLAEAPGQSLASQISTEALEQNATLLEATLSDFGVRGDILAVRPGPVVTLYELEPAPGTKSSRVISLSDDIARSMSAVSARVAVVPGRNAIGIELPNAKRETVYLRELLASADFAETKQSLALCLGKNIGGEPIIADLAKMPHLLVAGTTGSGKSVAINTMILSLLYRMKPEECRLIMVDPKMLELSVYDGIPHLLSPVVTDPKKAVIALKWAVREMEERYKKMSKVGVRNIDGFNARLAEARRRGEILTRTVQTGFDRETGEAVYETEEMDLNPLPYIVIVVDEMADLMMVAGKDIEGAIQRLAQMARAAGIHLIMATQRPSVDVITGTIKANFPTRISFQVTSKIDSRTILGEMGAEQLLGQGDMLFMAGGGRTTRVHGPFCSDSEVESVVAHLKRQGRPSYLEAVTADDGEDDDKGGKGSGKSAKGSIDEIEVDGAVFDQGSFGDSGGDLYAQAVQVVMRDKKASTSYIQRRLQIGYNRAASLMERMEVEGIVGPANHAGKRDILTEPDPHEM</sequence>
<feature type="region of interest" description="Disordered" evidence="17">
    <location>
        <begin position="282"/>
        <end position="396"/>
    </location>
</feature>
<keyword evidence="4" id="KW-1003">Cell membrane</keyword>
<evidence type="ECO:0000256" key="2">
    <source>
        <dbReference type="ARBA" id="ARBA00006474"/>
    </source>
</evidence>
<keyword evidence="7 16" id="KW-0547">Nucleotide-binding</keyword>
<keyword evidence="10 18" id="KW-1133">Transmembrane helix</keyword>
<keyword evidence="9 16" id="KW-0067">ATP-binding</keyword>
<keyword evidence="5" id="KW-0132">Cell division</keyword>
<proteinExistence type="inferred from homology"/>
<feature type="compositionally biased region" description="Basic and acidic residues" evidence="17">
    <location>
        <begin position="310"/>
        <end position="322"/>
    </location>
</feature>
<evidence type="ECO:0000256" key="11">
    <source>
        <dbReference type="ARBA" id="ARBA00023125"/>
    </source>
</evidence>
<reference evidence="21" key="1">
    <citation type="journal article" date="2019" name="Int. J. Syst. Evol. Microbiol.">
        <title>The Global Catalogue of Microorganisms (GCM) 10K type strain sequencing project: providing services to taxonomists for standard genome sequencing and annotation.</title>
        <authorList>
            <consortium name="The Broad Institute Genomics Platform"/>
            <consortium name="The Broad Institute Genome Sequencing Center for Infectious Disease"/>
            <person name="Wu L."/>
            <person name="Ma J."/>
        </authorList>
    </citation>
    <scope>NUCLEOTIDE SEQUENCE [LARGE SCALE GENOMIC DNA]</scope>
    <source>
        <strain evidence="21">CCUG 56108</strain>
    </source>
</reference>
<keyword evidence="6 18" id="KW-0812">Transmembrane</keyword>
<gene>
    <name evidence="20" type="ORF">ACFQ4G_08115</name>
</gene>
<feature type="compositionally biased region" description="Polar residues" evidence="17">
    <location>
        <begin position="201"/>
        <end position="213"/>
    </location>
</feature>
<dbReference type="PANTHER" id="PTHR22683">
    <property type="entry name" value="SPORULATION PROTEIN RELATED"/>
    <property type="match status" value="1"/>
</dbReference>
<evidence type="ECO:0000256" key="3">
    <source>
        <dbReference type="ARBA" id="ARBA00020887"/>
    </source>
</evidence>
<feature type="binding site" evidence="16">
    <location>
        <begin position="553"/>
        <end position="560"/>
    </location>
    <ligand>
        <name>ATP</name>
        <dbReference type="ChEBI" id="CHEBI:30616"/>
    </ligand>
</feature>
<dbReference type="SUPFAM" id="SSF46785">
    <property type="entry name" value="Winged helix' DNA-binding domain"/>
    <property type="match status" value="1"/>
</dbReference>
<dbReference type="CDD" id="cd01127">
    <property type="entry name" value="TrwB_TraG_TraD_VirD4"/>
    <property type="match status" value="1"/>
</dbReference>
<dbReference type="EMBL" id="JBHTND010000008">
    <property type="protein sequence ID" value="MFD1301548.1"/>
    <property type="molecule type" value="Genomic_DNA"/>
</dbReference>
<feature type="transmembrane region" description="Helical" evidence="18">
    <location>
        <begin position="165"/>
        <end position="184"/>
    </location>
</feature>
<dbReference type="InterPro" id="IPR002543">
    <property type="entry name" value="FtsK_dom"/>
</dbReference>
<dbReference type="Proteomes" id="UP001597176">
    <property type="component" value="Unassembled WGS sequence"/>
</dbReference>
<evidence type="ECO:0000313" key="20">
    <source>
        <dbReference type="EMBL" id="MFD1301548.1"/>
    </source>
</evidence>
<comment type="caution">
    <text evidence="20">The sequence shown here is derived from an EMBL/GenBank/DDBJ whole genome shotgun (WGS) entry which is preliminary data.</text>
</comment>
<dbReference type="InterPro" id="IPR027417">
    <property type="entry name" value="P-loop_NTPase"/>
</dbReference>
<evidence type="ECO:0000256" key="17">
    <source>
        <dbReference type="SAM" id="MobiDB-lite"/>
    </source>
</evidence>
<evidence type="ECO:0000256" key="6">
    <source>
        <dbReference type="ARBA" id="ARBA00022692"/>
    </source>
</evidence>
<dbReference type="InterPro" id="IPR036388">
    <property type="entry name" value="WH-like_DNA-bd_sf"/>
</dbReference>
<feature type="region of interest" description="Disordered" evidence="17">
    <location>
        <begin position="192"/>
        <end position="221"/>
    </location>
</feature>
<dbReference type="Pfam" id="PF17854">
    <property type="entry name" value="FtsK_alpha"/>
    <property type="match status" value="1"/>
</dbReference>
<dbReference type="InterPro" id="IPR036390">
    <property type="entry name" value="WH_DNA-bd_sf"/>
</dbReference>
<evidence type="ECO:0000313" key="21">
    <source>
        <dbReference type="Proteomes" id="UP001597176"/>
    </source>
</evidence>
<feature type="domain" description="FtsK" evidence="19">
    <location>
        <begin position="536"/>
        <end position="755"/>
    </location>
</feature>
<feature type="transmembrane region" description="Helical" evidence="18">
    <location>
        <begin position="29"/>
        <end position="50"/>
    </location>
</feature>
<dbReference type="Gene3D" id="3.30.980.40">
    <property type="match status" value="1"/>
</dbReference>
<evidence type="ECO:0000256" key="13">
    <source>
        <dbReference type="ARBA" id="ARBA00023306"/>
    </source>
</evidence>
<keyword evidence="11" id="KW-0238">DNA-binding</keyword>
<feature type="region of interest" description="Disordered" evidence="17">
    <location>
        <begin position="810"/>
        <end position="834"/>
    </location>
</feature>
<dbReference type="SUPFAM" id="SSF52540">
    <property type="entry name" value="P-loop containing nucleoside triphosphate hydrolases"/>
    <property type="match status" value="1"/>
</dbReference>
<evidence type="ECO:0000256" key="10">
    <source>
        <dbReference type="ARBA" id="ARBA00022989"/>
    </source>
</evidence>
<evidence type="ECO:0000256" key="4">
    <source>
        <dbReference type="ARBA" id="ARBA00022475"/>
    </source>
</evidence>
<evidence type="ECO:0000256" key="18">
    <source>
        <dbReference type="SAM" id="Phobius"/>
    </source>
</evidence>
<dbReference type="Gene3D" id="3.40.50.300">
    <property type="entry name" value="P-loop containing nucleotide triphosphate hydrolases"/>
    <property type="match status" value="1"/>
</dbReference>
<comment type="subcellular location">
    <subcellularLocation>
        <location evidence="1">Cell membrane</location>
        <topology evidence="1">Multi-pass membrane protein</topology>
    </subcellularLocation>
</comment>
<dbReference type="InterPro" id="IPR041027">
    <property type="entry name" value="FtsK_alpha"/>
</dbReference>
<evidence type="ECO:0000256" key="8">
    <source>
        <dbReference type="ARBA" id="ARBA00022829"/>
    </source>
</evidence>
<dbReference type="SMART" id="SM00843">
    <property type="entry name" value="Ftsk_gamma"/>
    <property type="match status" value="1"/>
</dbReference>
<evidence type="ECO:0000256" key="7">
    <source>
        <dbReference type="ARBA" id="ARBA00022741"/>
    </source>
</evidence>
<dbReference type="Pfam" id="PF01580">
    <property type="entry name" value="FtsK_SpoIIIE"/>
    <property type="match status" value="1"/>
</dbReference>
<evidence type="ECO:0000256" key="1">
    <source>
        <dbReference type="ARBA" id="ARBA00004651"/>
    </source>
</evidence>
<dbReference type="InterPro" id="IPR025199">
    <property type="entry name" value="FtsK_4TM"/>
</dbReference>
<dbReference type="PANTHER" id="PTHR22683:SF41">
    <property type="entry name" value="DNA TRANSLOCASE FTSK"/>
    <property type="match status" value="1"/>
</dbReference>
<protein>
    <recommendedName>
        <fullName evidence="3">DNA translocase FtsK</fullName>
    </recommendedName>
</protein>
<organism evidence="20 21">
    <name type="scientific">Methylobacterium marchantiae</name>
    <dbReference type="NCBI Taxonomy" id="600331"/>
    <lineage>
        <taxon>Bacteria</taxon>
        <taxon>Pseudomonadati</taxon>
        <taxon>Pseudomonadota</taxon>
        <taxon>Alphaproteobacteria</taxon>
        <taxon>Hyphomicrobiales</taxon>
        <taxon>Methylobacteriaceae</taxon>
        <taxon>Methylobacterium</taxon>
    </lineage>
</organism>
<keyword evidence="13" id="KW-0131">Cell cycle</keyword>
<dbReference type="RefSeq" id="WP_238205441.1">
    <property type="nucleotide sequence ID" value="NZ_JBHTND010000008.1"/>
</dbReference>
<keyword evidence="12 18" id="KW-0472">Membrane</keyword>
<feature type="transmembrane region" description="Helical" evidence="18">
    <location>
        <begin position="77"/>
        <end position="98"/>
    </location>
</feature>
<evidence type="ECO:0000259" key="19">
    <source>
        <dbReference type="PROSITE" id="PS50901"/>
    </source>
</evidence>
<keyword evidence="8" id="KW-0159">Chromosome partition</keyword>
<dbReference type="Pfam" id="PF09397">
    <property type="entry name" value="FtsK_gamma"/>
    <property type="match status" value="1"/>
</dbReference>
<feature type="transmembrane region" description="Helical" evidence="18">
    <location>
        <begin position="110"/>
        <end position="130"/>
    </location>
</feature>
<accession>A0ABW3WY00</accession>
<comment type="similarity">
    <text evidence="2">Belongs to the FtsK/SpoIIIE/SftA family.</text>
</comment>
<evidence type="ECO:0000256" key="14">
    <source>
        <dbReference type="ARBA" id="ARBA00024784"/>
    </source>
</evidence>
<evidence type="ECO:0000256" key="9">
    <source>
        <dbReference type="ARBA" id="ARBA00022840"/>
    </source>
</evidence>
<evidence type="ECO:0000256" key="15">
    <source>
        <dbReference type="ARBA" id="ARBA00025923"/>
    </source>
</evidence>
<comment type="subunit">
    <text evidence="15">Homohexamer. Forms a ring that surrounds DNA.</text>
</comment>
<dbReference type="InterPro" id="IPR050206">
    <property type="entry name" value="FtsK/SpoIIIE/SftA"/>
</dbReference>
<dbReference type="Gene3D" id="1.10.10.10">
    <property type="entry name" value="Winged helix-like DNA-binding domain superfamily/Winged helix DNA-binding domain"/>
    <property type="match status" value="1"/>
</dbReference>
<evidence type="ECO:0000256" key="12">
    <source>
        <dbReference type="ARBA" id="ARBA00023136"/>
    </source>
</evidence>
<keyword evidence="21" id="KW-1185">Reference proteome</keyword>